<reference evidence="1" key="1">
    <citation type="submission" date="2018-01" db="EMBL/GenBank/DDBJ databases">
        <authorList>
            <person name="Krukenberg V."/>
        </authorList>
    </citation>
    <scope>NUCLEOTIDE SEQUENCE</scope>
    <source>
        <strain evidence="1">E20ANME2</strain>
    </source>
</reference>
<evidence type="ECO:0000313" key="2">
    <source>
        <dbReference type="Proteomes" id="UP000248329"/>
    </source>
</evidence>
<dbReference type="Proteomes" id="UP000248329">
    <property type="component" value="Unassembled WGS sequence"/>
</dbReference>
<gene>
    <name evidence="1" type="ORF">C4B59_16840</name>
</gene>
<protein>
    <submittedName>
        <fullName evidence="1">Uncharacterized protein</fullName>
    </submittedName>
</protein>
<dbReference type="EMBL" id="PQXF01000102">
    <property type="protein sequence ID" value="PXF56483.1"/>
    <property type="molecule type" value="Genomic_DNA"/>
</dbReference>
<accession>A0AC61KY12</accession>
<evidence type="ECO:0000313" key="1">
    <source>
        <dbReference type="EMBL" id="PXF56483.1"/>
    </source>
</evidence>
<sequence length="74" mass="8554">MSKLPVLSSNDVIKVLRKFGFHVHRQTGSHIHLLNEERRLLVTVPNHRELAKGTLISIMKQAKVERNDFISKLK</sequence>
<comment type="caution">
    <text evidence="1">The sequence shown here is derived from an EMBL/GenBank/DDBJ whole genome shotgun (WGS) entry which is preliminary data.</text>
</comment>
<proteinExistence type="predicted"/>
<name>A0AC61KY12_9EURY</name>
<organism evidence="1 2">
    <name type="scientific">Candidatus Methanogaster sp</name>
    <dbReference type="NCBI Taxonomy" id="3386292"/>
    <lineage>
        <taxon>Archaea</taxon>
        <taxon>Methanobacteriati</taxon>
        <taxon>Methanobacteriota</taxon>
        <taxon>Stenosarchaea group</taxon>
        <taxon>Methanomicrobia</taxon>
        <taxon>Methanosarcinales</taxon>
        <taxon>ANME-2 cluster</taxon>
        <taxon>Candidatus Methanogasteraceae</taxon>
        <taxon>Candidatus Methanogaster</taxon>
    </lineage>
</organism>